<dbReference type="SUPFAM" id="SSF57716">
    <property type="entry name" value="Glucocorticoid receptor-like (DNA-binding domain)"/>
    <property type="match status" value="1"/>
</dbReference>
<dbReference type="SMART" id="SM00980">
    <property type="entry name" value="THAP"/>
    <property type="match status" value="1"/>
</dbReference>
<evidence type="ECO:0000256" key="4">
    <source>
        <dbReference type="ARBA" id="ARBA00022771"/>
    </source>
</evidence>
<keyword evidence="15" id="KW-1185">Reference proteome</keyword>
<dbReference type="AlphaFoldDB" id="A0ABD2MZY9"/>
<keyword evidence="11" id="KW-0131">Cell cycle</keyword>
<gene>
    <name evidence="14" type="ORF">HHI36_022054</name>
</gene>
<keyword evidence="8 12" id="KW-0238">DNA-binding</keyword>
<dbReference type="GO" id="GO:0005654">
    <property type="term" value="C:nucleoplasm"/>
    <property type="evidence" value="ECO:0007669"/>
    <property type="project" value="UniProtKB-SubCell"/>
</dbReference>
<dbReference type="Pfam" id="PF05485">
    <property type="entry name" value="THAP"/>
    <property type="match status" value="1"/>
</dbReference>
<sequence>MSNISTKVCSYMGCNNKRFAKNNSLSFFRFPCTKSEILNQWITNSGNSDLLLLTKETLKNRTICEMHFPKVMIYVSGGRKRLQRVAVPMVRQVHDVGWKAETNCRKETLTKCDDNDCIKDPLYHSPTSKVVDKFLAQGSKQLQKIETFPSITQMNGNSTCSVNTTSEPSFTTVKIEEAENTSENEDGDLYANQFMDSHGKMGKDRDHDYCFNNSMNQRVKLEDQDNTFIFSTVKVERTDIEAEDGTCYVQEFIGMEQKDFLETNDMTRKKDDQEASKNEFRNNFQYKMIYLKSTIRKIQTRSL</sequence>
<evidence type="ECO:0000256" key="8">
    <source>
        <dbReference type="ARBA" id="ARBA00023125"/>
    </source>
</evidence>
<feature type="domain" description="THAP-type" evidence="13">
    <location>
        <begin position="4"/>
        <end position="91"/>
    </location>
</feature>
<organism evidence="14 15">
    <name type="scientific">Cryptolaemus montrouzieri</name>
    <dbReference type="NCBI Taxonomy" id="559131"/>
    <lineage>
        <taxon>Eukaryota</taxon>
        <taxon>Metazoa</taxon>
        <taxon>Ecdysozoa</taxon>
        <taxon>Arthropoda</taxon>
        <taxon>Hexapoda</taxon>
        <taxon>Insecta</taxon>
        <taxon>Pterygota</taxon>
        <taxon>Neoptera</taxon>
        <taxon>Endopterygota</taxon>
        <taxon>Coleoptera</taxon>
        <taxon>Polyphaga</taxon>
        <taxon>Cucujiformia</taxon>
        <taxon>Coccinelloidea</taxon>
        <taxon>Coccinellidae</taxon>
        <taxon>Scymninae</taxon>
        <taxon>Scymnini</taxon>
        <taxon>Cryptolaemus</taxon>
    </lineage>
</organism>
<reference evidence="14 15" key="1">
    <citation type="journal article" date="2021" name="BMC Biol.">
        <title>Horizontally acquired antibacterial genes associated with adaptive radiation of ladybird beetles.</title>
        <authorList>
            <person name="Li H.S."/>
            <person name="Tang X.F."/>
            <person name="Huang Y.H."/>
            <person name="Xu Z.Y."/>
            <person name="Chen M.L."/>
            <person name="Du X.Y."/>
            <person name="Qiu B.Y."/>
            <person name="Chen P.T."/>
            <person name="Zhang W."/>
            <person name="Slipinski A."/>
            <person name="Escalona H.E."/>
            <person name="Waterhouse R.M."/>
            <person name="Zwick A."/>
            <person name="Pang H."/>
        </authorList>
    </citation>
    <scope>NUCLEOTIDE SEQUENCE [LARGE SCALE GENOMIC DNA]</scope>
    <source>
        <strain evidence="14">SYSU2018</strain>
    </source>
</reference>
<evidence type="ECO:0000256" key="6">
    <source>
        <dbReference type="ARBA" id="ARBA00023015"/>
    </source>
</evidence>
<keyword evidence="7" id="KW-0175">Coiled coil</keyword>
<evidence type="ECO:0000256" key="9">
    <source>
        <dbReference type="ARBA" id="ARBA00023163"/>
    </source>
</evidence>
<evidence type="ECO:0000256" key="2">
    <source>
        <dbReference type="ARBA" id="ARBA00006177"/>
    </source>
</evidence>
<evidence type="ECO:0000256" key="5">
    <source>
        <dbReference type="ARBA" id="ARBA00022833"/>
    </source>
</evidence>
<dbReference type="InterPro" id="IPR006612">
    <property type="entry name" value="THAP_Znf"/>
</dbReference>
<dbReference type="PANTHER" id="PTHR46600">
    <property type="entry name" value="THAP DOMAIN-CONTAINING"/>
    <property type="match status" value="1"/>
</dbReference>
<dbReference type="GO" id="GO:0003677">
    <property type="term" value="F:DNA binding"/>
    <property type="evidence" value="ECO:0007669"/>
    <property type="project" value="UniProtKB-UniRule"/>
</dbReference>
<dbReference type="GO" id="GO:0008270">
    <property type="term" value="F:zinc ion binding"/>
    <property type="evidence" value="ECO:0007669"/>
    <property type="project" value="UniProtKB-KW"/>
</dbReference>
<keyword evidence="5" id="KW-0862">Zinc</keyword>
<evidence type="ECO:0000256" key="11">
    <source>
        <dbReference type="ARBA" id="ARBA00023306"/>
    </source>
</evidence>
<comment type="subcellular location">
    <subcellularLocation>
        <location evidence="1">Nucleus</location>
        <location evidence="1">Nucleoplasm</location>
    </subcellularLocation>
</comment>
<dbReference type="InterPro" id="IPR026516">
    <property type="entry name" value="THAP1/10"/>
</dbReference>
<evidence type="ECO:0000256" key="10">
    <source>
        <dbReference type="ARBA" id="ARBA00023242"/>
    </source>
</evidence>
<proteinExistence type="inferred from homology"/>
<evidence type="ECO:0000256" key="1">
    <source>
        <dbReference type="ARBA" id="ARBA00004642"/>
    </source>
</evidence>
<accession>A0ABD2MZY9</accession>
<comment type="similarity">
    <text evidence="2">Belongs to the THAP1 family.</text>
</comment>
<protein>
    <recommendedName>
        <fullName evidence="13">THAP-type domain-containing protein</fullName>
    </recommendedName>
</protein>
<keyword evidence="6" id="KW-0805">Transcription regulation</keyword>
<keyword evidence="4 12" id="KW-0863">Zinc-finger</keyword>
<name>A0ABD2MZY9_9CUCU</name>
<evidence type="ECO:0000313" key="15">
    <source>
        <dbReference type="Proteomes" id="UP001516400"/>
    </source>
</evidence>
<dbReference type="EMBL" id="JABFTP020000042">
    <property type="protein sequence ID" value="KAL3271579.1"/>
    <property type="molecule type" value="Genomic_DNA"/>
</dbReference>
<dbReference type="PROSITE" id="PS50950">
    <property type="entry name" value="ZF_THAP"/>
    <property type="match status" value="1"/>
</dbReference>
<keyword evidence="9" id="KW-0804">Transcription</keyword>
<dbReference type="Proteomes" id="UP001516400">
    <property type="component" value="Unassembled WGS sequence"/>
</dbReference>
<dbReference type="SMART" id="SM00692">
    <property type="entry name" value="DM3"/>
    <property type="match status" value="1"/>
</dbReference>
<comment type="caution">
    <text evidence="14">The sequence shown here is derived from an EMBL/GenBank/DDBJ whole genome shotgun (WGS) entry which is preliminary data.</text>
</comment>
<keyword evidence="3" id="KW-0479">Metal-binding</keyword>
<dbReference type="PANTHER" id="PTHR46600:SF1">
    <property type="entry name" value="THAP DOMAIN-CONTAINING PROTEIN 1"/>
    <property type="match status" value="1"/>
</dbReference>
<evidence type="ECO:0000259" key="13">
    <source>
        <dbReference type="PROSITE" id="PS50950"/>
    </source>
</evidence>
<keyword evidence="10" id="KW-0539">Nucleus</keyword>
<evidence type="ECO:0000256" key="12">
    <source>
        <dbReference type="PROSITE-ProRule" id="PRU00309"/>
    </source>
</evidence>
<evidence type="ECO:0000256" key="3">
    <source>
        <dbReference type="ARBA" id="ARBA00022723"/>
    </source>
</evidence>
<evidence type="ECO:0000256" key="7">
    <source>
        <dbReference type="ARBA" id="ARBA00023054"/>
    </source>
</evidence>
<evidence type="ECO:0000313" key="14">
    <source>
        <dbReference type="EMBL" id="KAL3271579.1"/>
    </source>
</evidence>